<dbReference type="PANTHER" id="PTHR43022">
    <property type="entry name" value="PROTEIN SMF"/>
    <property type="match status" value="1"/>
</dbReference>
<dbReference type="InterPro" id="IPR003488">
    <property type="entry name" value="DprA"/>
</dbReference>
<evidence type="ECO:0000256" key="1">
    <source>
        <dbReference type="ARBA" id="ARBA00006525"/>
    </source>
</evidence>
<reference evidence="4" key="1">
    <citation type="journal article" date="2019" name="Int. J. Syst. Evol. Microbiol.">
        <title>The Global Catalogue of Microorganisms (GCM) 10K type strain sequencing project: providing services to taxonomists for standard genome sequencing and annotation.</title>
        <authorList>
            <consortium name="The Broad Institute Genomics Platform"/>
            <consortium name="The Broad Institute Genome Sequencing Center for Infectious Disease"/>
            <person name="Wu L."/>
            <person name="Ma J."/>
        </authorList>
    </citation>
    <scope>NUCLEOTIDE SEQUENCE [LARGE SCALE GENOMIC DNA]</scope>
    <source>
        <strain evidence="4">CCUG 56607</strain>
    </source>
</reference>
<dbReference type="Pfam" id="PF02481">
    <property type="entry name" value="DNA_processg_A"/>
    <property type="match status" value="1"/>
</dbReference>
<gene>
    <name evidence="3" type="primary">dprA</name>
    <name evidence="3" type="ORF">ACFQ2J_03055</name>
</gene>
<sequence length="267" mass="29982">MLTVDPSLNLFFTLSSKSLSETLQIPLKRATLIYHELHDETYRRLMETSMNKYSITAFLDADYPALLKCIPDPPLVLYLNGDPSLLHTMPSISVIGTRRPSKDAFDTMNHLLPPLIKHGWVIVSGMAVGVDQFAHQLSMRYDGKTIAVIGSGFEHIYPKSNTTLYHRIADSHLVVSEYPPHVKAQRHHFPERNRIISGLTFGTLVIEAKARSGSLITVEQALEQGREVFAVPGSILNPQSEGCHQMIQDGAKLVRNTYDIIENYPEF</sequence>
<evidence type="ECO:0000313" key="4">
    <source>
        <dbReference type="Proteomes" id="UP001596990"/>
    </source>
</evidence>
<evidence type="ECO:0000259" key="2">
    <source>
        <dbReference type="Pfam" id="PF02481"/>
    </source>
</evidence>
<keyword evidence="4" id="KW-1185">Reference proteome</keyword>
<dbReference type="EMBL" id="JBHTKL010000001">
    <property type="protein sequence ID" value="MFD1018169.1"/>
    <property type="molecule type" value="Genomic_DNA"/>
</dbReference>
<organism evidence="3 4">
    <name type="scientific">Thalassobacillus hwangdonensis</name>
    <dbReference type="NCBI Taxonomy" id="546108"/>
    <lineage>
        <taxon>Bacteria</taxon>
        <taxon>Bacillati</taxon>
        <taxon>Bacillota</taxon>
        <taxon>Bacilli</taxon>
        <taxon>Bacillales</taxon>
        <taxon>Bacillaceae</taxon>
        <taxon>Thalassobacillus</taxon>
    </lineage>
</organism>
<dbReference type="Gene3D" id="3.40.50.450">
    <property type="match status" value="1"/>
</dbReference>
<proteinExistence type="inferred from homology"/>
<dbReference type="SUPFAM" id="SSF102405">
    <property type="entry name" value="MCP/YpsA-like"/>
    <property type="match status" value="1"/>
</dbReference>
<accession>A0ABW3KY51</accession>
<dbReference type="PANTHER" id="PTHR43022:SF1">
    <property type="entry name" value="PROTEIN SMF"/>
    <property type="match status" value="1"/>
</dbReference>
<evidence type="ECO:0000313" key="3">
    <source>
        <dbReference type="EMBL" id="MFD1018169.1"/>
    </source>
</evidence>
<dbReference type="NCBIfam" id="TIGR00732">
    <property type="entry name" value="dprA"/>
    <property type="match status" value="1"/>
</dbReference>
<feature type="domain" description="Smf/DprA SLOG" evidence="2">
    <location>
        <begin position="56"/>
        <end position="264"/>
    </location>
</feature>
<dbReference type="InterPro" id="IPR057666">
    <property type="entry name" value="DrpA_SLOG"/>
</dbReference>
<name>A0ABW3KY51_9BACI</name>
<protein>
    <submittedName>
        <fullName evidence="3">DNA-processing protein DprA</fullName>
    </submittedName>
</protein>
<comment type="similarity">
    <text evidence="1">Belongs to the DprA/Smf family.</text>
</comment>
<comment type="caution">
    <text evidence="3">The sequence shown here is derived from an EMBL/GenBank/DDBJ whole genome shotgun (WGS) entry which is preliminary data.</text>
</comment>
<dbReference type="Proteomes" id="UP001596990">
    <property type="component" value="Unassembled WGS sequence"/>
</dbReference>